<name>A0A1M5W6L5_9BACI</name>
<sequence>MKMNSQEWKKLDIDVRPGIKLRGKWHGKTYLIQRKLGAGAIGVVYLCVCNGKQAALKISDKRSSMTVEVNVLKSLAKVQGNRLGPSLLDVDDWVSPQGICYSFYVMEYLHGEPLISYVQRRGQAWVGVFMLQLLDALQELHQNGWVFGDLKADNLLVVSSPPKVRWVDVGGTTQIGRSIKEYTEFYDRGYWGLGTRKAEASYDLFAFTMVFLHVYYPNQFAKESSPQKQLFRKIDSVKELAPYRMVLKKALVGNYHTSKQMKNDLLKIIYTTERKNMRAHQQHGQQTNSSSLFIDIGGISALAIIYYAVSLLFQ</sequence>
<evidence type="ECO:0000313" key="4">
    <source>
        <dbReference type="Proteomes" id="UP000184079"/>
    </source>
</evidence>
<keyword evidence="1" id="KW-0812">Transmembrane</keyword>
<keyword evidence="3" id="KW-0723">Serine/threonine-protein kinase</keyword>
<dbReference type="SMART" id="SM00220">
    <property type="entry name" value="S_TKc"/>
    <property type="match status" value="1"/>
</dbReference>
<gene>
    <name evidence="3" type="ORF">SAMN05421807_11514</name>
</gene>
<dbReference type="GO" id="GO:0004674">
    <property type="term" value="F:protein serine/threonine kinase activity"/>
    <property type="evidence" value="ECO:0007669"/>
    <property type="project" value="UniProtKB-KW"/>
</dbReference>
<protein>
    <submittedName>
        <fullName evidence="3">Serine/threonine protein kinase</fullName>
    </submittedName>
</protein>
<keyword evidence="1" id="KW-0472">Membrane</keyword>
<dbReference type="InterPro" id="IPR011009">
    <property type="entry name" value="Kinase-like_dom_sf"/>
</dbReference>
<feature type="domain" description="Protein kinase" evidence="2">
    <location>
        <begin position="30"/>
        <end position="294"/>
    </location>
</feature>
<proteinExistence type="predicted"/>
<reference evidence="4" key="1">
    <citation type="submission" date="2016-11" db="EMBL/GenBank/DDBJ databases">
        <authorList>
            <person name="Varghese N."/>
            <person name="Submissions S."/>
        </authorList>
    </citation>
    <scope>NUCLEOTIDE SEQUENCE [LARGE SCALE GENOMIC DNA]</scope>
    <source>
        <strain evidence="4">CGMCC 1.6496</strain>
    </source>
</reference>
<dbReference type="InterPro" id="IPR000719">
    <property type="entry name" value="Prot_kinase_dom"/>
</dbReference>
<keyword evidence="3" id="KW-0418">Kinase</keyword>
<keyword evidence="4" id="KW-1185">Reference proteome</keyword>
<organism evidence="3 4">
    <name type="scientific">Virgibacillus chiguensis</name>
    <dbReference type="NCBI Taxonomy" id="411959"/>
    <lineage>
        <taxon>Bacteria</taxon>
        <taxon>Bacillati</taxon>
        <taxon>Bacillota</taxon>
        <taxon>Bacilli</taxon>
        <taxon>Bacillales</taxon>
        <taxon>Bacillaceae</taxon>
        <taxon>Virgibacillus</taxon>
    </lineage>
</organism>
<dbReference type="Gene3D" id="3.30.200.20">
    <property type="entry name" value="Phosphorylase Kinase, domain 1"/>
    <property type="match status" value="1"/>
</dbReference>
<evidence type="ECO:0000256" key="1">
    <source>
        <dbReference type="SAM" id="Phobius"/>
    </source>
</evidence>
<dbReference type="EMBL" id="FQXD01000015">
    <property type="protein sequence ID" value="SHH83101.1"/>
    <property type="molecule type" value="Genomic_DNA"/>
</dbReference>
<evidence type="ECO:0000259" key="2">
    <source>
        <dbReference type="PROSITE" id="PS50011"/>
    </source>
</evidence>
<dbReference type="GO" id="GO:0005524">
    <property type="term" value="F:ATP binding"/>
    <property type="evidence" value="ECO:0007669"/>
    <property type="project" value="InterPro"/>
</dbReference>
<dbReference type="Pfam" id="PF00069">
    <property type="entry name" value="Pkinase"/>
    <property type="match status" value="1"/>
</dbReference>
<dbReference type="SUPFAM" id="SSF56112">
    <property type="entry name" value="Protein kinase-like (PK-like)"/>
    <property type="match status" value="1"/>
</dbReference>
<evidence type="ECO:0000313" key="3">
    <source>
        <dbReference type="EMBL" id="SHH83101.1"/>
    </source>
</evidence>
<dbReference type="PANTHER" id="PTHR44167:SF24">
    <property type="entry name" value="SERINE_THREONINE-PROTEIN KINASE CHK2"/>
    <property type="match status" value="1"/>
</dbReference>
<dbReference type="Gene3D" id="1.10.510.10">
    <property type="entry name" value="Transferase(Phosphotransferase) domain 1"/>
    <property type="match status" value="1"/>
</dbReference>
<dbReference type="Proteomes" id="UP000184079">
    <property type="component" value="Unassembled WGS sequence"/>
</dbReference>
<accession>A0A1M5W6L5</accession>
<dbReference type="PANTHER" id="PTHR44167">
    <property type="entry name" value="OVARIAN-SPECIFIC SERINE/THREONINE-PROTEIN KINASE LOK-RELATED"/>
    <property type="match status" value="1"/>
</dbReference>
<dbReference type="PROSITE" id="PS50011">
    <property type="entry name" value="PROTEIN_KINASE_DOM"/>
    <property type="match status" value="1"/>
</dbReference>
<keyword evidence="1" id="KW-1133">Transmembrane helix</keyword>
<feature type="transmembrane region" description="Helical" evidence="1">
    <location>
        <begin position="292"/>
        <end position="313"/>
    </location>
</feature>
<dbReference type="OrthoDB" id="583109at2"/>
<dbReference type="RefSeq" id="WP_073011464.1">
    <property type="nucleotide sequence ID" value="NZ_FQXD01000015.1"/>
</dbReference>
<keyword evidence="3" id="KW-0808">Transferase</keyword>
<dbReference type="AlphaFoldDB" id="A0A1M5W6L5"/>